<evidence type="ECO:0000259" key="3">
    <source>
        <dbReference type="Pfam" id="PF06722"/>
    </source>
</evidence>
<dbReference type="Pfam" id="PF06722">
    <property type="entry name" value="EryCIII-like_C"/>
    <property type="match status" value="1"/>
</dbReference>
<comment type="caution">
    <text evidence="4">The sequence shown here is derived from an EMBL/GenBank/DDBJ whole genome shotgun (WGS) entry which is preliminary data.</text>
</comment>
<dbReference type="InterPro" id="IPR002213">
    <property type="entry name" value="UDP_glucos_trans"/>
</dbReference>
<keyword evidence="5" id="KW-1185">Reference proteome</keyword>
<organism evidence="4 5">
    <name type="scientific">Streptomyces kasugaensis</name>
    <dbReference type="NCBI Taxonomy" id="1946"/>
    <lineage>
        <taxon>Bacteria</taxon>
        <taxon>Bacillati</taxon>
        <taxon>Actinomycetota</taxon>
        <taxon>Actinomycetes</taxon>
        <taxon>Kitasatosporales</taxon>
        <taxon>Streptomycetaceae</taxon>
        <taxon>Streptomyces</taxon>
    </lineage>
</organism>
<dbReference type="AlphaFoldDB" id="A0A4Q9HTL3"/>
<dbReference type="GO" id="GO:0016758">
    <property type="term" value="F:hexosyltransferase activity"/>
    <property type="evidence" value="ECO:0007669"/>
    <property type="project" value="UniProtKB-ARBA"/>
</dbReference>
<proteinExistence type="predicted"/>
<dbReference type="Gene3D" id="3.40.50.2000">
    <property type="entry name" value="Glycogen Phosphorylase B"/>
    <property type="match status" value="2"/>
</dbReference>
<feature type="compositionally biased region" description="Low complexity" evidence="2">
    <location>
        <begin position="61"/>
        <end position="85"/>
    </location>
</feature>
<evidence type="ECO:0000256" key="2">
    <source>
        <dbReference type="SAM" id="MobiDB-lite"/>
    </source>
</evidence>
<gene>
    <name evidence="4" type="ORF">EYS09_17440</name>
</gene>
<keyword evidence="1 4" id="KW-0808">Transferase</keyword>
<dbReference type="SUPFAM" id="SSF53756">
    <property type="entry name" value="UDP-Glycosyltransferase/glycogen phosphorylase"/>
    <property type="match status" value="1"/>
</dbReference>
<dbReference type="GO" id="GO:0017000">
    <property type="term" value="P:antibiotic biosynthetic process"/>
    <property type="evidence" value="ECO:0007669"/>
    <property type="project" value="UniProtKB-ARBA"/>
</dbReference>
<feature type="region of interest" description="Disordered" evidence="2">
    <location>
        <begin position="61"/>
        <end position="93"/>
    </location>
</feature>
<sequence length="412" mass="43303">MRVLCTATGSPSHGRALLPLARALAAAGHEVTVASTSDVAPVFAADQVTVSECLPQLQLAPPSTAAAPSDAAGPPVPAGSPDSPALGADPESNPHLRMMLERLTGAQATEGHQALLTLSREARPDVIIRDGMDLGAVLLAEQLGIPHLPIPSGLVNIIDPAALLPGLNRLREQLGLPVQDDPASLYPYGRFDYLPAEYSFARFPATVLAYRQTTVVDRTAGLPDWVTRLPTDRPLVFAAVGTALPMVRAMLAEGTPLPQGMTDPSEVLRSIIAGLSELNCTAVVATADIPLHDVRPGPNVHLTDRLAQPLLLECADLFVTHGGYNSIREAVRTGTPMAVLPNFGDQPLNAERVQALGLGRHLTDTRPEALAAACQDLLDDRAVAARTRQARLATLALPDIGQAAADLEKLVS</sequence>
<evidence type="ECO:0000313" key="5">
    <source>
        <dbReference type="Proteomes" id="UP000292452"/>
    </source>
</evidence>
<dbReference type="EMBL" id="SIXH01000140">
    <property type="protein sequence ID" value="TBO58438.1"/>
    <property type="molecule type" value="Genomic_DNA"/>
</dbReference>
<dbReference type="InterPro" id="IPR010610">
    <property type="entry name" value="EryCIII-like_C"/>
</dbReference>
<accession>A0A4Q9HTL3</accession>
<dbReference type="Proteomes" id="UP000292452">
    <property type="component" value="Unassembled WGS sequence"/>
</dbReference>
<evidence type="ECO:0000313" key="4">
    <source>
        <dbReference type="EMBL" id="TBO58438.1"/>
    </source>
</evidence>
<dbReference type="PANTHER" id="PTHR48050">
    <property type="entry name" value="STEROL 3-BETA-GLUCOSYLTRANSFERASE"/>
    <property type="match status" value="1"/>
</dbReference>
<dbReference type="PANTHER" id="PTHR48050:SF13">
    <property type="entry name" value="STEROL 3-BETA-GLUCOSYLTRANSFERASE UGT80A2"/>
    <property type="match status" value="1"/>
</dbReference>
<name>A0A4Q9HTL3_STRKA</name>
<feature type="domain" description="Erythromycin biosynthesis protein CIII-like C-terminal" evidence="3">
    <location>
        <begin position="275"/>
        <end position="409"/>
    </location>
</feature>
<dbReference type="GO" id="GO:0008194">
    <property type="term" value="F:UDP-glycosyltransferase activity"/>
    <property type="evidence" value="ECO:0007669"/>
    <property type="project" value="InterPro"/>
</dbReference>
<dbReference type="InterPro" id="IPR050426">
    <property type="entry name" value="Glycosyltransferase_28"/>
</dbReference>
<evidence type="ECO:0000256" key="1">
    <source>
        <dbReference type="ARBA" id="ARBA00022679"/>
    </source>
</evidence>
<dbReference type="RefSeq" id="WP_131123953.1">
    <property type="nucleotide sequence ID" value="NZ_SIXH01000140.1"/>
</dbReference>
<dbReference type="CDD" id="cd03784">
    <property type="entry name" value="GT1_Gtf-like"/>
    <property type="match status" value="1"/>
</dbReference>
<protein>
    <submittedName>
        <fullName evidence="4">Glycosyltransferase</fullName>
    </submittedName>
</protein>
<reference evidence="4 5" key="1">
    <citation type="submission" date="2019-02" db="EMBL/GenBank/DDBJ databases">
        <title>Draft Genome Sequence of Streptomyces sp. AM-2504, identified by 16S rRNA comparative analysis as a Streptomyces Kasugaensis strain.</title>
        <authorList>
            <person name="Napolioni V."/>
            <person name="Giuliodori A.M."/>
            <person name="Spurio R."/>
            <person name="Fabbretti A."/>
        </authorList>
    </citation>
    <scope>NUCLEOTIDE SEQUENCE [LARGE SCALE GENOMIC DNA]</scope>
    <source>
        <strain evidence="4 5">AM-2504</strain>
    </source>
</reference>